<protein>
    <submittedName>
        <fullName evidence="4">SnoaL-like domain-containing protein</fullName>
    </submittedName>
</protein>
<keyword evidence="1" id="KW-0342">GTP-binding</keyword>
<evidence type="ECO:0000259" key="3">
    <source>
        <dbReference type="Pfam" id="PF13577"/>
    </source>
</evidence>
<keyword evidence="1" id="KW-0547">Nucleotide-binding</keyword>
<dbReference type="Gene3D" id="3.10.450.50">
    <property type="match status" value="1"/>
</dbReference>
<dbReference type="RefSeq" id="WP_092608144.1">
    <property type="nucleotide sequence ID" value="NZ_FMYF01000003.1"/>
</dbReference>
<dbReference type="STRING" id="1577474.GA0111570_103370"/>
<evidence type="ECO:0000313" key="4">
    <source>
        <dbReference type="EMBL" id="SDB81942.1"/>
    </source>
</evidence>
<dbReference type="Proteomes" id="UP000199086">
    <property type="component" value="Unassembled WGS sequence"/>
</dbReference>
<evidence type="ECO:0000256" key="1">
    <source>
        <dbReference type="ARBA" id="ARBA00023134"/>
    </source>
</evidence>
<dbReference type="PROSITE" id="PS00513">
    <property type="entry name" value="ADENYLOSUCCIN_SYN_2"/>
    <property type="match status" value="1"/>
</dbReference>
<feature type="domain" description="SnoaL-like" evidence="3">
    <location>
        <begin position="10"/>
        <end position="124"/>
    </location>
</feature>
<dbReference type="Pfam" id="PF13577">
    <property type="entry name" value="SnoaL_4"/>
    <property type="match status" value="1"/>
</dbReference>
<accession>A0A1G6GIU8</accession>
<dbReference type="InterPro" id="IPR032710">
    <property type="entry name" value="NTF2-like_dom_sf"/>
</dbReference>
<dbReference type="AlphaFoldDB" id="A0A1G6GIU8"/>
<sequence length="168" mass="18310">MATLETRLARLEAKEAADACLVRYLDLCDVPGPLADLDQIGALFTEDAVWEGIGPEYEGKFGRAEGRAAVQDLVGGYLPPVDHFIRNAHLATSGQVRVEGDEATGQWLMQQLSLHRDGGAELLCARISVDFALARVRHQPPTALIRHFRTQRLFAAPLDTAALGHLLS</sequence>
<name>A0A1G6GIU8_9ACTN</name>
<organism evidence="4 5">
    <name type="scientific">Raineyella antarctica</name>
    <dbReference type="NCBI Taxonomy" id="1577474"/>
    <lineage>
        <taxon>Bacteria</taxon>
        <taxon>Bacillati</taxon>
        <taxon>Actinomycetota</taxon>
        <taxon>Actinomycetes</taxon>
        <taxon>Propionibacteriales</taxon>
        <taxon>Propionibacteriaceae</taxon>
        <taxon>Raineyella</taxon>
    </lineage>
</organism>
<feature type="active site" evidence="2">
    <location>
        <position position="60"/>
    </location>
</feature>
<dbReference type="OrthoDB" id="981191at2"/>
<evidence type="ECO:0000256" key="2">
    <source>
        <dbReference type="PROSITE-ProRule" id="PRU10134"/>
    </source>
</evidence>
<dbReference type="InterPro" id="IPR033128">
    <property type="entry name" value="Adenylosuccin_syn_Lys_AS"/>
</dbReference>
<keyword evidence="5" id="KW-1185">Reference proteome</keyword>
<dbReference type="SUPFAM" id="SSF54427">
    <property type="entry name" value="NTF2-like"/>
    <property type="match status" value="1"/>
</dbReference>
<proteinExistence type="predicted"/>
<gene>
    <name evidence="4" type="ORF">GA0111570_103370</name>
</gene>
<dbReference type="InterPro" id="IPR037401">
    <property type="entry name" value="SnoaL-like"/>
</dbReference>
<evidence type="ECO:0000313" key="5">
    <source>
        <dbReference type="Proteomes" id="UP000199086"/>
    </source>
</evidence>
<reference evidence="4 5" key="1">
    <citation type="submission" date="2016-06" db="EMBL/GenBank/DDBJ databases">
        <authorList>
            <person name="Olsen C.W."/>
            <person name="Carey S."/>
            <person name="Hinshaw L."/>
            <person name="Karasin A.I."/>
        </authorList>
    </citation>
    <scope>NUCLEOTIDE SEQUENCE [LARGE SCALE GENOMIC DNA]</scope>
    <source>
        <strain evidence="4 5">LZ-22</strain>
    </source>
</reference>
<dbReference type="EMBL" id="FMYF01000003">
    <property type="protein sequence ID" value="SDB81942.1"/>
    <property type="molecule type" value="Genomic_DNA"/>
</dbReference>
<dbReference type="GO" id="GO:0005525">
    <property type="term" value="F:GTP binding"/>
    <property type="evidence" value="ECO:0007669"/>
    <property type="project" value="UniProtKB-KW"/>
</dbReference>